<reference evidence="2 3" key="1">
    <citation type="journal article" date="2023" name="IMA Fungus">
        <title>Comparative genomic study of the Penicillium genus elucidates a diverse pangenome and 15 lateral gene transfer events.</title>
        <authorList>
            <person name="Petersen C."/>
            <person name="Sorensen T."/>
            <person name="Nielsen M.R."/>
            <person name="Sondergaard T.E."/>
            <person name="Sorensen J.L."/>
            <person name="Fitzpatrick D.A."/>
            <person name="Frisvad J.C."/>
            <person name="Nielsen K.L."/>
        </authorList>
    </citation>
    <scope>NUCLEOTIDE SEQUENCE [LARGE SCALE GENOMIC DNA]</scope>
    <source>
        <strain evidence="2 3">IBT 3361</strain>
    </source>
</reference>
<proteinExistence type="predicted"/>
<gene>
    <name evidence="2" type="ORF">N7505_002437</name>
</gene>
<organism evidence="2 3">
    <name type="scientific">Penicillium chrysogenum</name>
    <name type="common">Penicillium notatum</name>
    <dbReference type="NCBI Taxonomy" id="5076"/>
    <lineage>
        <taxon>Eukaryota</taxon>
        <taxon>Fungi</taxon>
        <taxon>Dikarya</taxon>
        <taxon>Ascomycota</taxon>
        <taxon>Pezizomycotina</taxon>
        <taxon>Eurotiomycetes</taxon>
        <taxon>Eurotiomycetidae</taxon>
        <taxon>Eurotiales</taxon>
        <taxon>Aspergillaceae</taxon>
        <taxon>Penicillium</taxon>
        <taxon>Penicillium chrysogenum species complex</taxon>
    </lineage>
</organism>
<name>A0ABQ8WZH7_PENCH</name>
<sequence length="122" mass="14123">MLCRYKKISTYESIGVRDWVSATIKPSHFLYNLLQDTENKRYLHHEPTLTTRLRDRHSIESDRHLLRPITDADAGALFAIRSRPEVAEMKLRSTPINACRSHHANYTSHPKTPFKSIEGTHA</sequence>
<evidence type="ECO:0000256" key="1">
    <source>
        <dbReference type="SAM" id="MobiDB-lite"/>
    </source>
</evidence>
<comment type="caution">
    <text evidence="2">The sequence shown here is derived from an EMBL/GenBank/DDBJ whole genome shotgun (WGS) entry which is preliminary data.</text>
</comment>
<protein>
    <submittedName>
        <fullName evidence="2">N-acetyltransferase GNAT family</fullName>
    </submittedName>
</protein>
<keyword evidence="3" id="KW-1185">Reference proteome</keyword>
<accession>A0ABQ8WZH7</accession>
<dbReference type="Proteomes" id="UP001220256">
    <property type="component" value="Unassembled WGS sequence"/>
</dbReference>
<evidence type="ECO:0000313" key="2">
    <source>
        <dbReference type="EMBL" id="KAJ5284457.1"/>
    </source>
</evidence>
<evidence type="ECO:0000313" key="3">
    <source>
        <dbReference type="Proteomes" id="UP001220256"/>
    </source>
</evidence>
<dbReference type="Gene3D" id="3.40.630.30">
    <property type="match status" value="1"/>
</dbReference>
<dbReference type="EMBL" id="JAPVEB010000001">
    <property type="protein sequence ID" value="KAJ5284457.1"/>
    <property type="molecule type" value="Genomic_DNA"/>
</dbReference>
<feature type="region of interest" description="Disordered" evidence="1">
    <location>
        <begin position="101"/>
        <end position="122"/>
    </location>
</feature>